<evidence type="ECO:0000259" key="2">
    <source>
        <dbReference type="PROSITE" id="PS51144"/>
    </source>
</evidence>
<dbReference type="Proteomes" id="UP000585474">
    <property type="component" value="Unassembled WGS sequence"/>
</dbReference>
<protein>
    <submittedName>
        <fullName evidence="3">Alpha carbonic anhydrase 1</fullName>
    </submittedName>
</protein>
<dbReference type="CDD" id="cd03124">
    <property type="entry name" value="alpha_CA_prokaryotic_like"/>
    <property type="match status" value="1"/>
</dbReference>
<dbReference type="GO" id="GO:0004089">
    <property type="term" value="F:carbonate dehydratase activity"/>
    <property type="evidence" value="ECO:0007669"/>
    <property type="project" value="InterPro"/>
</dbReference>
<evidence type="ECO:0000313" key="4">
    <source>
        <dbReference type="Proteomes" id="UP000585474"/>
    </source>
</evidence>
<dbReference type="InterPro" id="IPR001148">
    <property type="entry name" value="CA_dom"/>
</dbReference>
<feature type="signal peptide" evidence="1">
    <location>
        <begin position="1"/>
        <end position="21"/>
    </location>
</feature>
<dbReference type="EMBL" id="BJWL01000008">
    <property type="protein sequence ID" value="GFY93388.1"/>
    <property type="molecule type" value="Genomic_DNA"/>
</dbReference>
<proteinExistence type="predicted"/>
<dbReference type="InterPro" id="IPR041891">
    <property type="entry name" value="Alpha_CA_prokaryot-like"/>
</dbReference>
<dbReference type="OrthoDB" id="429145at2759"/>
<evidence type="ECO:0000313" key="3">
    <source>
        <dbReference type="EMBL" id="GFY93388.1"/>
    </source>
</evidence>
<dbReference type="SUPFAM" id="SSF51069">
    <property type="entry name" value="Carbonic anhydrase"/>
    <property type="match status" value="1"/>
</dbReference>
<dbReference type="GO" id="GO:0006730">
    <property type="term" value="P:one-carbon metabolic process"/>
    <property type="evidence" value="ECO:0007669"/>
    <property type="project" value="TreeGrafter"/>
</dbReference>
<keyword evidence="1" id="KW-0732">Signal</keyword>
<sequence length="268" mass="29767">MAARIPFFSVAIALLLLHTNAANEESPYPKFGYVGAIGPEKWGSLHPEFATCSDGKLQSPIDIVTDKAVLNKQWKPLKRDYHPVNATLVNAGKNIEMQFGNAGVLSLDDKNYTLVQMHWHTPSEHTLDGVVSDAELHLVHKASDGSLTVIAILYKIGDADPLLAKVQKQLVELAKEQCESDEEAQIPVGSFPVSRLKRNTRKYYRYIGSLTTPPCTENVIFNIFTKVRSISKQQVEALKAPLSSTYKSNARHVQPLNGRQVELFDELS</sequence>
<dbReference type="SMART" id="SM01057">
    <property type="entry name" value="Carb_anhydrase"/>
    <property type="match status" value="1"/>
</dbReference>
<keyword evidence="4" id="KW-1185">Reference proteome</keyword>
<feature type="chain" id="PRO_5029595101" evidence="1">
    <location>
        <begin position="22"/>
        <end position="268"/>
    </location>
</feature>
<gene>
    <name evidence="3" type="ORF">Acr_08g0017840</name>
</gene>
<reference evidence="3 4" key="1">
    <citation type="submission" date="2019-07" db="EMBL/GenBank/DDBJ databases">
        <title>De Novo Assembly of kiwifruit Actinidia rufa.</title>
        <authorList>
            <person name="Sugita-Konishi S."/>
            <person name="Sato K."/>
            <person name="Mori E."/>
            <person name="Abe Y."/>
            <person name="Kisaki G."/>
            <person name="Hamano K."/>
            <person name="Suezawa K."/>
            <person name="Otani M."/>
            <person name="Fukuda T."/>
            <person name="Manabe T."/>
            <person name="Gomi K."/>
            <person name="Tabuchi M."/>
            <person name="Akimitsu K."/>
            <person name="Kataoka I."/>
        </authorList>
    </citation>
    <scope>NUCLEOTIDE SEQUENCE [LARGE SCALE GENOMIC DNA]</scope>
    <source>
        <strain evidence="4">cv. Fuchu</strain>
    </source>
</reference>
<dbReference type="AlphaFoldDB" id="A0A7J0F3X1"/>
<dbReference type="PANTHER" id="PTHR18952:SF236">
    <property type="entry name" value="ALPHA CARBONIC ANHYDRASE 1, CHLOROPLASTIC"/>
    <property type="match status" value="1"/>
</dbReference>
<dbReference type="InterPro" id="IPR036398">
    <property type="entry name" value="CA_dom_sf"/>
</dbReference>
<name>A0A7J0F3X1_9ERIC</name>
<dbReference type="Pfam" id="PF00194">
    <property type="entry name" value="Carb_anhydrase"/>
    <property type="match status" value="1"/>
</dbReference>
<dbReference type="PANTHER" id="PTHR18952">
    <property type="entry name" value="CARBONIC ANHYDRASE"/>
    <property type="match status" value="1"/>
</dbReference>
<accession>A0A7J0F3X1</accession>
<dbReference type="PROSITE" id="PS51144">
    <property type="entry name" value="ALPHA_CA_2"/>
    <property type="match status" value="1"/>
</dbReference>
<dbReference type="Gene3D" id="3.10.200.10">
    <property type="entry name" value="Alpha carbonic anhydrase"/>
    <property type="match status" value="1"/>
</dbReference>
<comment type="caution">
    <text evidence="3">The sequence shown here is derived from an EMBL/GenBank/DDBJ whole genome shotgun (WGS) entry which is preliminary data.</text>
</comment>
<dbReference type="GO" id="GO:0008270">
    <property type="term" value="F:zinc ion binding"/>
    <property type="evidence" value="ECO:0007669"/>
    <property type="project" value="InterPro"/>
</dbReference>
<feature type="domain" description="Alpha-carbonic anhydrase" evidence="2">
    <location>
        <begin position="29"/>
        <end position="265"/>
    </location>
</feature>
<evidence type="ECO:0000256" key="1">
    <source>
        <dbReference type="SAM" id="SignalP"/>
    </source>
</evidence>
<dbReference type="InterPro" id="IPR023561">
    <property type="entry name" value="Carbonic_anhydrase_a-class"/>
</dbReference>
<organism evidence="3 4">
    <name type="scientific">Actinidia rufa</name>
    <dbReference type="NCBI Taxonomy" id="165716"/>
    <lineage>
        <taxon>Eukaryota</taxon>
        <taxon>Viridiplantae</taxon>
        <taxon>Streptophyta</taxon>
        <taxon>Embryophyta</taxon>
        <taxon>Tracheophyta</taxon>
        <taxon>Spermatophyta</taxon>
        <taxon>Magnoliopsida</taxon>
        <taxon>eudicotyledons</taxon>
        <taxon>Gunneridae</taxon>
        <taxon>Pentapetalae</taxon>
        <taxon>asterids</taxon>
        <taxon>Ericales</taxon>
        <taxon>Actinidiaceae</taxon>
        <taxon>Actinidia</taxon>
    </lineage>
</organism>